<dbReference type="GO" id="GO:0005576">
    <property type="term" value="C:extracellular region"/>
    <property type="evidence" value="ECO:0007669"/>
    <property type="project" value="UniProtKB-SubCell"/>
</dbReference>
<dbReference type="EMBL" id="MU004183">
    <property type="protein sequence ID" value="KAF2500428.1"/>
    <property type="molecule type" value="Genomic_DNA"/>
</dbReference>
<evidence type="ECO:0000256" key="6">
    <source>
        <dbReference type="ARBA" id="ARBA00022729"/>
    </source>
</evidence>
<evidence type="ECO:0000256" key="9">
    <source>
        <dbReference type="SAM" id="MobiDB-lite"/>
    </source>
</evidence>
<evidence type="ECO:0000256" key="10">
    <source>
        <dbReference type="SAM" id="SignalP"/>
    </source>
</evidence>
<reference evidence="12" key="1">
    <citation type="journal article" date="2020" name="Stud. Mycol.">
        <title>101 Dothideomycetes genomes: a test case for predicting lifestyles and emergence of pathogens.</title>
        <authorList>
            <person name="Haridas S."/>
            <person name="Albert R."/>
            <person name="Binder M."/>
            <person name="Bloem J."/>
            <person name="Labutti K."/>
            <person name="Salamov A."/>
            <person name="Andreopoulos B."/>
            <person name="Baker S."/>
            <person name="Barry K."/>
            <person name="Bills G."/>
            <person name="Bluhm B."/>
            <person name="Cannon C."/>
            <person name="Castanera R."/>
            <person name="Culley D."/>
            <person name="Daum C."/>
            <person name="Ezra D."/>
            <person name="Gonzalez J."/>
            <person name="Henrissat B."/>
            <person name="Kuo A."/>
            <person name="Liang C."/>
            <person name="Lipzen A."/>
            <person name="Lutzoni F."/>
            <person name="Magnuson J."/>
            <person name="Mondo S."/>
            <person name="Nolan M."/>
            <person name="Ohm R."/>
            <person name="Pangilinan J."/>
            <person name="Park H.-J."/>
            <person name="Ramirez L."/>
            <person name="Alfaro M."/>
            <person name="Sun H."/>
            <person name="Tritt A."/>
            <person name="Yoshinaga Y."/>
            <person name="Zwiers L.-H."/>
            <person name="Turgeon B."/>
            <person name="Goodwin S."/>
            <person name="Spatafora J."/>
            <person name="Crous P."/>
            <person name="Grigoriev I."/>
        </authorList>
    </citation>
    <scope>NUCLEOTIDE SEQUENCE</scope>
    <source>
        <strain evidence="12">CBS 269.34</strain>
    </source>
</reference>
<gene>
    <name evidence="12" type="ORF">BU16DRAFT_547288</name>
</gene>
<sequence length="696" mass="69598">MRLSTSTLLISGLAAQQVTATWDRYASVFKNPTNCNNECTDKQKSGYGWGDLPTGKFDSYDDFNFSGGWTCANSFGKRDALTKRTFNSKCAKTSVSKTAPASFSCSKSSGFSVDELQVSVEFNCNLEFHYGMEDGSTCKQVSPCQTEGTIVKNTQCGGAKTVQVYLGDHGEQGKDSCEIGLHHIGFNCDSHSSSSVVVSTPTPYSTGCIPGSYGCSVSSVVVSTPTPSSIGCTPGTPGCGESSVVVSSPTPASSGCVPGAYGCGESSVVVSTPTPSGGVPFTSVPESPASVPGTPESTPASVPSTPESTVVVATTSVPCVPGAYGCQASTASIPGTPESSAASVPGTPESSAASVPGTPESSAASVPGTPESTPVTIPATVPGGYTSVPESSATGAVETGSTPGPAPYTSSPVVVESSTVLFPASSSSPSSVPSSNCPGVLPKCLNTWIITSECKDNTDFSCYCKNAGFTKSVIDCVSAWGADSSEVQAALSYLVGICAPFVPQNPGLITNCPSTVTLGPTPAQTPAYTAPAVPATTLLIITSFSSAVVPGASTLAPVASTPAGYTAPVTTITLVATQTVTVPCVQGGTTIAGSSTTSTTVTQTVVTVPQVAFTTNTNTVPGATATQPVVNLAPGTPAPVYATATSSFGTIVQPYPTGNGTISSPSVPQFTGAASALSARSFASVAIGAAMALFVL</sequence>
<keyword evidence="8" id="KW-0449">Lipoprotein</keyword>
<comment type="subcellular location">
    <subcellularLocation>
        <location evidence="1">Membrane</location>
        <topology evidence="1">Lipid-anchor</topology>
        <topology evidence="1">GPI-anchor</topology>
    </subcellularLocation>
    <subcellularLocation>
        <location evidence="2">Secreted</location>
    </subcellularLocation>
</comment>
<keyword evidence="7" id="KW-1015">Disulfide bond</keyword>
<comment type="similarity">
    <text evidence="3">Belongs to the RBT5 family.</text>
</comment>
<evidence type="ECO:0000313" key="12">
    <source>
        <dbReference type="EMBL" id="KAF2500428.1"/>
    </source>
</evidence>
<keyword evidence="4" id="KW-0964">Secreted</keyword>
<dbReference type="AlphaFoldDB" id="A0A6A6R6N9"/>
<feature type="compositionally biased region" description="Polar residues" evidence="9">
    <location>
        <begin position="334"/>
        <end position="375"/>
    </location>
</feature>
<name>A0A6A6R6N9_9PEZI</name>
<feature type="compositionally biased region" description="Polar residues" evidence="9">
    <location>
        <begin position="388"/>
        <end position="402"/>
    </location>
</feature>
<feature type="domain" description="CFEM" evidence="11">
    <location>
        <begin position="435"/>
        <end position="499"/>
    </location>
</feature>
<evidence type="ECO:0000256" key="8">
    <source>
        <dbReference type="ARBA" id="ARBA00023288"/>
    </source>
</evidence>
<proteinExistence type="inferred from homology"/>
<dbReference type="Pfam" id="PF05730">
    <property type="entry name" value="CFEM"/>
    <property type="match status" value="1"/>
</dbReference>
<evidence type="ECO:0000256" key="1">
    <source>
        <dbReference type="ARBA" id="ARBA00004589"/>
    </source>
</evidence>
<keyword evidence="5" id="KW-0472">Membrane</keyword>
<organism evidence="12 13">
    <name type="scientific">Lophium mytilinum</name>
    <dbReference type="NCBI Taxonomy" id="390894"/>
    <lineage>
        <taxon>Eukaryota</taxon>
        <taxon>Fungi</taxon>
        <taxon>Dikarya</taxon>
        <taxon>Ascomycota</taxon>
        <taxon>Pezizomycotina</taxon>
        <taxon>Dothideomycetes</taxon>
        <taxon>Pleosporomycetidae</taxon>
        <taxon>Mytilinidiales</taxon>
        <taxon>Mytilinidiaceae</taxon>
        <taxon>Lophium</taxon>
    </lineage>
</organism>
<keyword evidence="13" id="KW-1185">Reference proteome</keyword>
<protein>
    <recommendedName>
        <fullName evidence="11">CFEM domain-containing protein</fullName>
    </recommendedName>
</protein>
<evidence type="ECO:0000256" key="7">
    <source>
        <dbReference type="ARBA" id="ARBA00023157"/>
    </source>
</evidence>
<keyword evidence="5" id="KW-0325">Glycoprotein</keyword>
<evidence type="ECO:0000313" key="13">
    <source>
        <dbReference type="Proteomes" id="UP000799750"/>
    </source>
</evidence>
<dbReference type="GO" id="GO:0098552">
    <property type="term" value="C:side of membrane"/>
    <property type="evidence" value="ECO:0007669"/>
    <property type="project" value="UniProtKB-KW"/>
</dbReference>
<keyword evidence="5" id="KW-0336">GPI-anchor</keyword>
<feature type="chain" id="PRO_5025629630" description="CFEM domain-containing protein" evidence="10">
    <location>
        <begin position="21"/>
        <end position="696"/>
    </location>
</feature>
<evidence type="ECO:0000256" key="4">
    <source>
        <dbReference type="ARBA" id="ARBA00022525"/>
    </source>
</evidence>
<feature type="signal peptide" evidence="10">
    <location>
        <begin position="1"/>
        <end position="20"/>
    </location>
</feature>
<feature type="compositionally biased region" description="Low complexity" evidence="9">
    <location>
        <begin position="294"/>
        <end position="307"/>
    </location>
</feature>
<accession>A0A6A6R6N9</accession>
<feature type="region of interest" description="Disordered" evidence="9">
    <location>
        <begin position="334"/>
        <end position="410"/>
    </location>
</feature>
<dbReference type="Proteomes" id="UP000799750">
    <property type="component" value="Unassembled WGS sequence"/>
</dbReference>
<dbReference type="InterPro" id="IPR008427">
    <property type="entry name" value="Extracellular_membr_CFEM_dom"/>
</dbReference>
<evidence type="ECO:0000256" key="3">
    <source>
        <dbReference type="ARBA" id="ARBA00010031"/>
    </source>
</evidence>
<evidence type="ECO:0000256" key="2">
    <source>
        <dbReference type="ARBA" id="ARBA00004613"/>
    </source>
</evidence>
<evidence type="ECO:0000256" key="5">
    <source>
        <dbReference type="ARBA" id="ARBA00022622"/>
    </source>
</evidence>
<dbReference type="OrthoDB" id="5431405at2759"/>
<keyword evidence="6 10" id="KW-0732">Signal</keyword>
<feature type="region of interest" description="Disordered" evidence="9">
    <location>
        <begin position="272"/>
        <end position="307"/>
    </location>
</feature>
<evidence type="ECO:0000259" key="11">
    <source>
        <dbReference type="Pfam" id="PF05730"/>
    </source>
</evidence>